<feature type="transmembrane region" description="Helical" evidence="1">
    <location>
        <begin position="106"/>
        <end position="127"/>
    </location>
</feature>
<dbReference type="Pfam" id="PF12670">
    <property type="entry name" value="DUF3792"/>
    <property type="match status" value="1"/>
</dbReference>
<feature type="transmembrane region" description="Helical" evidence="1">
    <location>
        <begin position="52"/>
        <end position="70"/>
    </location>
</feature>
<evidence type="ECO:0000256" key="1">
    <source>
        <dbReference type="SAM" id="Phobius"/>
    </source>
</evidence>
<evidence type="ECO:0000313" key="2">
    <source>
        <dbReference type="EMBL" id="SMO38531.1"/>
    </source>
</evidence>
<evidence type="ECO:0000313" key="3">
    <source>
        <dbReference type="Proteomes" id="UP000315636"/>
    </source>
</evidence>
<dbReference type="NCBIfam" id="TIGR04086">
    <property type="entry name" value="TIGR04086_membr"/>
    <property type="match status" value="1"/>
</dbReference>
<keyword evidence="1" id="KW-1133">Transmembrane helix</keyword>
<keyword evidence="1" id="KW-0472">Membrane</keyword>
<gene>
    <name evidence="2" type="ORF">SAMN06264849_101351</name>
</gene>
<dbReference type="EMBL" id="FXTI01000001">
    <property type="protein sequence ID" value="SMO38531.1"/>
    <property type="molecule type" value="Genomic_DNA"/>
</dbReference>
<sequence>MKQSGMGESARPLWHSPLLTGITIVLGTVLAGSVITALLLRFTGVEEASLPYFSYGINGTALFFGGWVAGRKAKEKGWLYGGITGILYVLIVLIIGFLAFDATIRVQPFLFTICATSLGSLGGVFGVNTGVR</sequence>
<dbReference type="AlphaFoldDB" id="A0A521AUY6"/>
<dbReference type="RefSeq" id="WP_142504040.1">
    <property type="nucleotide sequence ID" value="NZ_FXTI01000001.1"/>
</dbReference>
<keyword evidence="3" id="KW-1185">Reference proteome</keyword>
<feature type="transmembrane region" description="Helical" evidence="1">
    <location>
        <begin position="21"/>
        <end position="40"/>
    </location>
</feature>
<keyword evidence="1" id="KW-0812">Transmembrane</keyword>
<protein>
    <submittedName>
        <fullName evidence="2">Putative membrane protein, TIGR04086 family</fullName>
    </submittedName>
</protein>
<dbReference type="Proteomes" id="UP000315636">
    <property type="component" value="Unassembled WGS sequence"/>
</dbReference>
<dbReference type="InterPro" id="IPR023804">
    <property type="entry name" value="DUF3792_TM"/>
</dbReference>
<name>A0A521AUY6_9BACL</name>
<feature type="transmembrane region" description="Helical" evidence="1">
    <location>
        <begin position="77"/>
        <end position="100"/>
    </location>
</feature>
<proteinExistence type="predicted"/>
<dbReference type="OrthoDB" id="2381657at2"/>
<reference evidence="2 3" key="1">
    <citation type="submission" date="2017-05" db="EMBL/GenBank/DDBJ databases">
        <authorList>
            <person name="Varghese N."/>
            <person name="Submissions S."/>
        </authorList>
    </citation>
    <scope>NUCLEOTIDE SEQUENCE [LARGE SCALE GENOMIC DNA]</scope>
    <source>
        <strain evidence="2 3">DSM 45474</strain>
    </source>
</reference>
<organism evidence="2 3">
    <name type="scientific">Melghirimyces algeriensis</name>
    <dbReference type="NCBI Taxonomy" id="910412"/>
    <lineage>
        <taxon>Bacteria</taxon>
        <taxon>Bacillati</taxon>
        <taxon>Bacillota</taxon>
        <taxon>Bacilli</taxon>
        <taxon>Bacillales</taxon>
        <taxon>Thermoactinomycetaceae</taxon>
        <taxon>Melghirimyces</taxon>
    </lineage>
</organism>
<accession>A0A521AUY6</accession>